<organism evidence="1 2">
    <name type="scientific">Psychroserpens burtonensis</name>
    <dbReference type="NCBI Taxonomy" id="49278"/>
    <lineage>
        <taxon>Bacteria</taxon>
        <taxon>Pseudomonadati</taxon>
        <taxon>Bacteroidota</taxon>
        <taxon>Flavobacteriia</taxon>
        <taxon>Flavobacteriales</taxon>
        <taxon>Flavobacteriaceae</taxon>
        <taxon>Psychroserpens</taxon>
    </lineage>
</organism>
<keyword evidence="2" id="KW-1185">Reference proteome</keyword>
<dbReference type="OrthoDB" id="676614at2"/>
<protein>
    <submittedName>
        <fullName evidence="1">IPExxxVDY family protein</fullName>
    </submittedName>
</protein>
<comment type="caution">
    <text evidence="1">The sequence shown here is derived from an EMBL/GenBank/DDBJ whole genome shotgun (WGS) entry which is preliminary data.</text>
</comment>
<dbReference type="RefSeq" id="WP_028871938.1">
    <property type="nucleotide sequence ID" value="NZ_VOSB01000008.1"/>
</dbReference>
<dbReference type="NCBIfam" id="NF033205">
    <property type="entry name" value="IPExxxVDY"/>
    <property type="match status" value="1"/>
</dbReference>
<evidence type="ECO:0000313" key="1">
    <source>
        <dbReference type="EMBL" id="TXE18325.1"/>
    </source>
</evidence>
<dbReference type="AlphaFoldDB" id="A0A5C7B9P7"/>
<sequence length="160" mass="18772">MALHKLLVDDFYDASFSLIAIHCKLEDYRLAYLLNKYLGLNLRRKAHDLDYNYFDASFSIFEWENEKIDSVWNLVSNVCKKEEAALQSSGFLFDNQTTVTRTVNLLPELKTVDYLIKVSTEDRHFNEKLILNKIQTIPQVITTYSVDIEKLKSKEHLIFD</sequence>
<dbReference type="Proteomes" id="UP000321938">
    <property type="component" value="Unassembled WGS sequence"/>
</dbReference>
<reference evidence="1 2" key="1">
    <citation type="submission" date="2019-08" db="EMBL/GenBank/DDBJ databases">
        <title>Genome of Psychroserpens burtonensis ACAM 167.</title>
        <authorList>
            <person name="Bowman J.P."/>
        </authorList>
    </citation>
    <scope>NUCLEOTIDE SEQUENCE [LARGE SCALE GENOMIC DNA]</scope>
    <source>
        <strain evidence="1 2">ACAM 167</strain>
    </source>
</reference>
<dbReference type="STRING" id="1123037.GCA_000425305_02119"/>
<proteinExistence type="predicted"/>
<name>A0A5C7B9P7_9FLAO</name>
<accession>A0A5C7B9P7</accession>
<gene>
    <name evidence="1" type="ORF">ES692_06660</name>
</gene>
<dbReference type="InterPro" id="IPR047690">
    <property type="entry name" value="IPExxxVDY_fam"/>
</dbReference>
<dbReference type="EMBL" id="VOSB01000008">
    <property type="protein sequence ID" value="TXE18325.1"/>
    <property type="molecule type" value="Genomic_DNA"/>
</dbReference>
<evidence type="ECO:0000313" key="2">
    <source>
        <dbReference type="Proteomes" id="UP000321938"/>
    </source>
</evidence>